<evidence type="ECO:0000313" key="3">
    <source>
        <dbReference type="EMBL" id="RGT56128.1"/>
    </source>
</evidence>
<dbReference type="EMBL" id="QRWX01000002">
    <property type="protein sequence ID" value="RGT56128.1"/>
    <property type="molecule type" value="Genomic_DNA"/>
</dbReference>
<reference evidence="3 4" key="1">
    <citation type="submission" date="2018-08" db="EMBL/GenBank/DDBJ databases">
        <title>A genome reference for cultivated species of the human gut microbiota.</title>
        <authorList>
            <person name="Zou Y."/>
            <person name="Xue W."/>
            <person name="Luo G."/>
        </authorList>
    </citation>
    <scope>NUCLEOTIDE SEQUENCE [LARGE SCALE GENOMIC DNA]</scope>
    <source>
        <strain evidence="3 4">AF18-46</strain>
    </source>
</reference>
<dbReference type="InterPro" id="IPR003593">
    <property type="entry name" value="AAA+_ATPase"/>
</dbReference>
<dbReference type="SMART" id="SM00382">
    <property type="entry name" value="AAA"/>
    <property type="match status" value="1"/>
</dbReference>
<dbReference type="InterPro" id="IPR033186">
    <property type="entry name" value="HerA_C"/>
</dbReference>
<dbReference type="Gene3D" id="3.40.50.300">
    <property type="entry name" value="P-loop containing nucleotide triphosphate hydrolases"/>
    <property type="match status" value="2"/>
</dbReference>
<evidence type="ECO:0000259" key="2">
    <source>
        <dbReference type="SMART" id="SM00382"/>
    </source>
</evidence>
<dbReference type="SUPFAM" id="SSF52540">
    <property type="entry name" value="P-loop containing nucleoside triphosphate hydrolases"/>
    <property type="match status" value="1"/>
</dbReference>
<dbReference type="AlphaFoldDB" id="A0A412PEQ9"/>
<gene>
    <name evidence="3" type="ORF">DWX20_04790</name>
</gene>
<name>A0A412PEQ9_9FIRM</name>
<organism evidence="3 4">
    <name type="scientific">Solobacterium moorei</name>
    <dbReference type="NCBI Taxonomy" id="102148"/>
    <lineage>
        <taxon>Bacteria</taxon>
        <taxon>Bacillati</taxon>
        <taxon>Bacillota</taxon>
        <taxon>Erysipelotrichia</taxon>
        <taxon>Erysipelotrichales</taxon>
        <taxon>Erysipelotrichaceae</taxon>
        <taxon>Solobacterium</taxon>
    </lineage>
</organism>
<sequence>MVFALFSEGKMLKENYILLGKAGNKEIRLLPNMLNRHGLIAGASGTGKTVTLKVIAESLSQMGVSTFIADVKGDLSGMIQEGDLSAISDRLEKLGITDFEVRKFPVHFFDVYRKKGHPIRAIMEEFDSLLLARILELTDAQEGNLQIILKVAQDMNLDIIDLKDLQAMTNYVGEHASELSLKYGNVTKQSIGGIQRKLLQLEQQGGTNLFGLPALSIQDLITTEGGLGMMNMLECQELFQHPLLYATFLLWLLNRIYQDLPEVGDVEKPKIVFFFDEAHLLFKDAPKALLDKIEQIVKLVRSKGVGVFFITQSPNDIPNSVLAQLSNRIQHALRAYTPTEIKAVKLAADSFRTNPNLDTAERITNMKTGTALVSVLDEDGAPTIVEETMILPPMSSMQIADEALVMQTIQHDSIYGKYEKDIDPESAFESMNAIKEQEEEEARLAKEKISQEKLAAAQAKEDAKRSKENDWTGRIAKKIRNRTETELINVGIRSAKKFLSGFFK</sequence>
<dbReference type="InterPro" id="IPR027417">
    <property type="entry name" value="P-loop_NTPase"/>
</dbReference>
<dbReference type="PANTHER" id="PTHR30121">
    <property type="entry name" value="UNCHARACTERIZED PROTEIN YJGR-RELATED"/>
    <property type="match status" value="1"/>
</dbReference>
<dbReference type="CDD" id="cd01127">
    <property type="entry name" value="TrwB_TraG_TraD_VirD4"/>
    <property type="match status" value="2"/>
</dbReference>
<dbReference type="PANTHER" id="PTHR30121:SF6">
    <property type="entry name" value="SLR6007 PROTEIN"/>
    <property type="match status" value="1"/>
</dbReference>
<protein>
    <submittedName>
        <fullName evidence="3">DUF853 family protein</fullName>
    </submittedName>
</protein>
<feature type="domain" description="AAA+ ATPase" evidence="2">
    <location>
        <begin position="34"/>
        <end position="339"/>
    </location>
</feature>
<evidence type="ECO:0000313" key="4">
    <source>
        <dbReference type="Proteomes" id="UP000284731"/>
    </source>
</evidence>
<dbReference type="Pfam" id="PF05872">
    <property type="entry name" value="HerA_C"/>
    <property type="match status" value="1"/>
</dbReference>
<accession>A0A412PEQ9</accession>
<dbReference type="InterPro" id="IPR051162">
    <property type="entry name" value="T4SS_component"/>
</dbReference>
<evidence type="ECO:0000256" key="1">
    <source>
        <dbReference type="SAM" id="Coils"/>
    </source>
</evidence>
<proteinExistence type="predicted"/>
<dbReference type="Proteomes" id="UP000284731">
    <property type="component" value="Unassembled WGS sequence"/>
</dbReference>
<feature type="coiled-coil region" evidence="1">
    <location>
        <begin position="428"/>
        <end position="469"/>
    </location>
</feature>
<keyword evidence="1" id="KW-0175">Coiled coil</keyword>
<comment type="caution">
    <text evidence="3">The sequence shown here is derived from an EMBL/GenBank/DDBJ whole genome shotgun (WGS) entry which is preliminary data.</text>
</comment>